<accession>A0ACD0P3B8</accession>
<keyword evidence="2" id="KW-1185">Reference proteome</keyword>
<proteinExistence type="predicted"/>
<sequence length="1616" mass="178389">MKERQGEGKTTPSSPDHPQSSSTTEGTWGEERRGEQVNVQRAKQEFFREVERVNTNHSQNRLSFRPDLDLEQQVGGDPSQDFDLGEWILNRRQKATSQGLELDKPVGLLWSDVDVYVPTSSSASDKHGGGGGDDDHHARVMVKTLPTAILNTFTRDPISILASLVPRRLAKPAIGKRFLVSRLSGVLKPGEMLLVLGRPGSGCSTALRAITSSDHTNVEVDGNLLYGGLSKDEVVRKFRGEVIHCDEEDNHFPTLTVAQTLSFALSNKVPSKRSRLKGESASDFVQIAVDVLLKMFGISHVRNTIVGDSSVRGVSGGERKRVTISEALSTQASVIAWDNSTRGLDASTALDYARSLRIMTDLASKSTIATLYQVSESIFELFDRVSVMDQGRCIYYGPRDRVRRYFYDLGYECPQRQTTADFVTALTDPDLVTFRKGFEGSAPKTSEEREAIWRQSPLFADLMSEMEAYEERLARSKQEAEVLKTRVRSGKNRGVNKGSSYTVNYLTQVRTCIHRQLLVKWGARGDLYVKLFTIVGVSLMISSLFYGQSFDSTGVFTRGGVLLFACLFNGWLQLSESFEAVAGRPMLSRHKQFAFYRPSAVVVARALVDIPFLLVQCFISSIIIYFLSNLRRDAGAFWIFYSFTFLSAYSLTALYRMCAAFSPGFNEAIRFSVLCLNVLVIWVGYVLRRPQMNWLVWLNYAQPISYAFEALLSNELDYAIPCTPSQIVPFNEQRDVAFQTCSLTGGQPGSLVVPSADYLSTTFGYSRSNIGRNAGVVIAFSILYLIPTIIGSEIMDFGGSGGGVTVYAKSRSKRSAIRPRQASSQLADEDTNGEAKQQQQQNDRQVEQQLGGRDSIDQRPIFTWKDVNLQLDSGRKLLENIDGYVKPGSLTALMGASGAGKTTLLTTLSQRAVAGTVSGEILVDGKPLGQGFQRGTGFVLQSDVHLASQTVKEAIEFSALLRQPAEVAEEQKLEDARRVMELLELTDLEDALIGVPGFGLGVERRKRVTIAVELAAKPDLLLFLDEPTSGLDSAGAASIIRLLRRLADEGQAILCTIHQPSSLLFESFDNLLLLESGGRTCYFGQIGDERGQGSGRVRRYFERNGAPACSPSANVAEYVLETVAGGGKGLDGGKGWGERWRSSPECRLLREEVERLNSERSVRPAALEDPRAGREFSASNWTQIKVVTKRQFKDLWRDSPFAYGVLFSNLVTGMAAGGGFAHLGSSTTDLQYRVFVVFLVMLNFPAMVNSIISKFWEMRITFQVREGPSKTYSWWSMMTALVAVSIPIALVASVLFFLPCFFLPLYSEPSTKAIYFWLQTLNINLYEVFFSLALAAACPTPVQAANLLPFILPILAIVNGVIVPYSSMPAPWSGVYWTNPISYYVQGQVANLLHSLPVTCNDADLAKFYAPPGQTCQDYAGEWAESTGGYLVQATTATATPGQSCGYCQYGVGDQFASVLSSEWASRWRNFGVVTAYVVFQLAAAFFCYWYFTEKGRGIGLGWVRAKYLIMLIAMSFNGYMLISIVLGGLLGHFFSTWDTLGSFVEEEEEEEEEGPSMLEGPSEQDAYHPVGVDREMSTSISSSQESNKRKETKTTLLIKRDVHAGDIYGTGSCCG</sequence>
<protein>
    <submittedName>
        <fullName evidence="1">Uncharacterized protein</fullName>
    </submittedName>
</protein>
<evidence type="ECO:0000313" key="1">
    <source>
        <dbReference type="EMBL" id="PWN52595.1"/>
    </source>
</evidence>
<gene>
    <name evidence="1" type="ORF">IE53DRAFT_405048</name>
</gene>
<dbReference type="Proteomes" id="UP000245626">
    <property type="component" value="Unassembled WGS sequence"/>
</dbReference>
<name>A0ACD0P3B8_9BASI</name>
<evidence type="ECO:0000313" key="2">
    <source>
        <dbReference type="Proteomes" id="UP000245626"/>
    </source>
</evidence>
<dbReference type="EMBL" id="KZ819767">
    <property type="protein sequence ID" value="PWN52595.1"/>
    <property type="molecule type" value="Genomic_DNA"/>
</dbReference>
<organism evidence="1 2">
    <name type="scientific">Violaceomyces palustris</name>
    <dbReference type="NCBI Taxonomy" id="1673888"/>
    <lineage>
        <taxon>Eukaryota</taxon>
        <taxon>Fungi</taxon>
        <taxon>Dikarya</taxon>
        <taxon>Basidiomycota</taxon>
        <taxon>Ustilaginomycotina</taxon>
        <taxon>Ustilaginomycetes</taxon>
        <taxon>Violaceomycetales</taxon>
        <taxon>Violaceomycetaceae</taxon>
        <taxon>Violaceomyces</taxon>
    </lineage>
</organism>
<reference evidence="1 2" key="1">
    <citation type="journal article" date="2018" name="Mol. Biol. Evol.">
        <title>Broad Genomic Sampling Reveals a Smut Pathogenic Ancestry of the Fungal Clade Ustilaginomycotina.</title>
        <authorList>
            <person name="Kijpornyongpan T."/>
            <person name="Mondo S.J."/>
            <person name="Barry K."/>
            <person name="Sandor L."/>
            <person name="Lee J."/>
            <person name="Lipzen A."/>
            <person name="Pangilinan J."/>
            <person name="LaButti K."/>
            <person name="Hainaut M."/>
            <person name="Henrissat B."/>
            <person name="Grigoriev I.V."/>
            <person name="Spatafora J.W."/>
            <person name="Aime M.C."/>
        </authorList>
    </citation>
    <scope>NUCLEOTIDE SEQUENCE [LARGE SCALE GENOMIC DNA]</scope>
    <source>
        <strain evidence="1 2">SA 807</strain>
    </source>
</reference>